<dbReference type="GO" id="GO:0042760">
    <property type="term" value="P:very long-chain fatty acid catabolic process"/>
    <property type="evidence" value="ECO:0007669"/>
    <property type="project" value="TreeGrafter"/>
</dbReference>
<evidence type="ECO:0000256" key="6">
    <source>
        <dbReference type="ARBA" id="ARBA00022989"/>
    </source>
</evidence>
<dbReference type="EMBL" id="LR782605">
    <property type="protein sequence ID" value="CAB3219638.1"/>
    <property type="molecule type" value="mRNA"/>
</dbReference>
<evidence type="ECO:0000256" key="7">
    <source>
        <dbReference type="ARBA" id="ARBA00023136"/>
    </source>
</evidence>
<dbReference type="GO" id="GO:0005524">
    <property type="term" value="F:ATP binding"/>
    <property type="evidence" value="ECO:0007669"/>
    <property type="project" value="UniProtKB-KW"/>
</dbReference>
<evidence type="ECO:0000256" key="8">
    <source>
        <dbReference type="SAM" id="Phobius"/>
    </source>
</evidence>
<dbReference type="SUPFAM" id="SSF52540">
    <property type="entry name" value="P-loop containing nucleoside triphosphate hydrolases"/>
    <property type="match status" value="1"/>
</dbReference>
<feature type="domain" description="ABC transporter" evidence="9">
    <location>
        <begin position="404"/>
        <end position="621"/>
    </location>
</feature>
<dbReference type="InterPro" id="IPR003593">
    <property type="entry name" value="AAA+_ATPase"/>
</dbReference>
<keyword evidence="7 8" id="KW-0472">Membrane</keyword>
<dbReference type="Pfam" id="PF06472">
    <property type="entry name" value="ABC_membrane_2"/>
    <property type="match status" value="1"/>
</dbReference>
<feature type="transmembrane region" description="Helical" evidence="8">
    <location>
        <begin position="258"/>
        <end position="284"/>
    </location>
</feature>
<evidence type="ECO:0000256" key="1">
    <source>
        <dbReference type="ARBA" id="ARBA00008575"/>
    </source>
</evidence>
<dbReference type="GO" id="GO:0007031">
    <property type="term" value="P:peroxisome organization"/>
    <property type="evidence" value="ECO:0007669"/>
    <property type="project" value="TreeGrafter"/>
</dbReference>
<dbReference type="InterPro" id="IPR027417">
    <property type="entry name" value="P-loop_NTPase"/>
</dbReference>
<dbReference type="GO" id="GO:0005324">
    <property type="term" value="F:long-chain fatty acid transmembrane transporter activity"/>
    <property type="evidence" value="ECO:0007669"/>
    <property type="project" value="TreeGrafter"/>
</dbReference>
<dbReference type="PANTHER" id="PTHR11384">
    <property type="entry name" value="ATP-BINDING CASSETTE, SUB-FAMILY D MEMBER"/>
    <property type="match status" value="1"/>
</dbReference>
<gene>
    <name evidence="11" type="primary">Abcd4</name>
</gene>
<dbReference type="GO" id="GO:0005778">
    <property type="term" value="C:peroxisomal membrane"/>
    <property type="evidence" value="ECO:0007669"/>
    <property type="project" value="TreeGrafter"/>
</dbReference>
<dbReference type="InterPro" id="IPR003439">
    <property type="entry name" value="ABC_transporter-like_ATP-bd"/>
</dbReference>
<feature type="domain" description="ABC transmembrane type-1" evidence="10">
    <location>
        <begin position="35"/>
        <end position="289"/>
    </location>
</feature>
<feature type="transmembrane region" description="Helical" evidence="8">
    <location>
        <begin position="147"/>
        <end position="166"/>
    </location>
</feature>
<dbReference type="InterPro" id="IPR011527">
    <property type="entry name" value="ABC1_TM_dom"/>
</dbReference>
<evidence type="ECO:0000256" key="3">
    <source>
        <dbReference type="ARBA" id="ARBA00022692"/>
    </source>
</evidence>
<keyword evidence="6 8" id="KW-1133">Transmembrane helix</keyword>
<dbReference type="SUPFAM" id="SSF90123">
    <property type="entry name" value="ABC transporter transmembrane region"/>
    <property type="match status" value="1"/>
</dbReference>
<keyword evidence="5 11" id="KW-0067">ATP-binding</keyword>
<evidence type="ECO:0000259" key="10">
    <source>
        <dbReference type="PROSITE" id="PS50929"/>
    </source>
</evidence>
<dbReference type="Pfam" id="PF00005">
    <property type="entry name" value="ABC_tran"/>
    <property type="match status" value="1"/>
</dbReference>
<dbReference type="PROSITE" id="PS50929">
    <property type="entry name" value="ABC_TM1F"/>
    <property type="match status" value="1"/>
</dbReference>
<dbReference type="GO" id="GO:0015910">
    <property type="term" value="P:long-chain fatty acid import into peroxisome"/>
    <property type="evidence" value="ECO:0007669"/>
    <property type="project" value="TreeGrafter"/>
</dbReference>
<dbReference type="PANTHER" id="PTHR11384:SF59">
    <property type="entry name" value="LYSOSOMAL COBALAMIN TRANSPORTER ABCD4"/>
    <property type="match status" value="1"/>
</dbReference>
<dbReference type="GO" id="GO:0016887">
    <property type="term" value="F:ATP hydrolysis activity"/>
    <property type="evidence" value="ECO:0007669"/>
    <property type="project" value="InterPro"/>
</dbReference>
<keyword evidence="2" id="KW-0813">Transport</keyword>
<proteinExistence type="evidence at transcript level"/>
<dbReference type="AlphaFoldDB" id="A0A6F9D615"/>
<evidence type="ECO:0000256" key="5">
    <source>
        <dbReference type="ARBA" id="ARBA00022840"/>
    </source>
</evidence>
<dbReference type="Gene3D" id="3.40.50.300">
    <property type="entry name" value="P-loop containing nucleotide triphosphate hydrolases"/>
    <property type="match status" value="1"/>
</dbReference>
<dbReference type="InterPro" id="IPR036640">
    <property type="entry name" value="ABC1_TM_sf"/>
</dbReference>
<dbReference type="GO" id="GO:0140359">
    <property type="term" value="F:ABC-type transporter activity"/>
    <property type="evidence" value="ECO:0007669"/>
    <property type="project" value="InterPro"/>
</dbReference>
<comment type="similarity">
    <text evidence="1">Belongs to the ABC transporter superfamily. ABCD family. Peroxisomal fatty acyl CoA transporter (TC 3.A.1.203) subfamily.</text>
</comment>
<dbReference type="CDD" id="cd03223">
    <property type="entry name" value="ABCD_peroxisomal_ALDP"/>
    <property type="match status" value="1"/>
</dbReference>
<protein>
    <submittedName>
        <fullName evidence="11">ATP-binding cassette sub-family D member 4</fullName>
    </submittedName>
</protein>
<dbReference type="Gene3D" id="1.20.1560.10">
    <property type="entry name" value="ABC transporter type 1, transmembrane domain"/>
    <property type="match status" value="1"/>
</dbReference>
<feature type="transmembrane region" description="Helical" evidence="8">
    <location>
        <begin position="29"/>
        <end position="52"/>
    </location>
</feature>
<name>A0A6F9D615_9ASCI</name>
<feature type="transmembrane region" description="Helical" evidence="8">
    <location>
        <begin position="72"/>
        <end position="93"/>
    </location>
</feature>
<dbReference type="GO" id="GO:0006635">
    <property type="term" value="P:fatty acid beta-oxidation"/>
    <property type="evidence" value="ECO:0007669"/>
    <property type="project" value="TreeGrafter"/>
</dbReference>
<sequence length="622" mass="71052">MTNANLNYTFFRRLWRLFKLLFQKFNSRAAIIFYILFILSLLLQLVIYAAGLVPSRYFEVLGAKDSSGFKDLAIYSIALIVLNAVMKSMLQYVSRVLYLTWRKRLCTKIHSHYFVDMNFYKINVLDTSLDNIDQRITQDVDRFTREWSLLISKLVVTPFTIVYYSYQCFASTSWIGPVSIYIYFIVGTIINRLIMAPIVKLHVEQEVLEGNFRYQHLKVRTQCESMAFYHAGQTEHYKSETRLNQVLKKQMSLFNWSFWLSSSVNIFDYVGGILSYLVIAIPIFAGNYDHLAPEELSSLISRNAFVCIYLIYSFSQLIDMSSTIGDIAAHTHRLGQLLELIDCQTSEDSNDEQSTFDNFAFSDDPSDANLSSFHLKEFDKKSDNTEKSVDSQDNPHQEENKLFIKVENVTCSTPGHMSMLIKDLTFSISTGQNILITGGTGSGKTSLLRIIAGIWPAELGVVQKLVNFGPRGVMFLPQKAILTDGTLLDQMIYPRRTPYPEFSFKDNYDRINNIIEEVGLHELVDNNGGVSGKVELNWSDKLSVGEIQRLSFARLFYHHPNVAILDEATSGLSKATADQMFALCEQKQITCLTVAHGENLRKHHKKELHLHGNGEWTLKSLL</sequence>
<dbReference type="SMART" id="SM00382">
    <property type="entry name" value="AAA"/>
    <property type="match status" value="1"/>
</dbReference>
<organism evidence="11">
    <name type="scientific">Phallusia mammillata</name>
    <dbReference type="NCBI Taxonomy" id="59560"/>
    <lineage>
        <taxon>Eukaryota</taxon>
        <taxon>Metazoa</taxon>
        <taxon>Chordata</taxon>
        <taxon>Tunicata</taxon>
        <taxon>Ascidiacea</taxon>
        <taxon>Phlebobranchia</taxon>
        <taxon>Ascidiidae</taxon>
        <taxon>Phallusia</taxon>
    </lineage>
</organism>
<accession>A0A6F9D615</accession>
<evidence type="ECO:0000259" key="9">
    <source>
        <dbReference type="PROSITE" id="PS50893"/>
    </source>
</evidence>
<dbReference type="PROSITE" id="PS00211">
    <property type="entry name" value="ABC_TRANSPORTER_1"/>
    <property type="match status" value="1"/>
</dbReference>
<keyword evidence="4" id="KW-0547">Nucleotide-binding</keyword>
<dbReference type="InterPro" id="IPR017871">
    <property type="entry name" value="ABC_transporter-like_CS"/>
</dbReference>
<dbReference type="PROSITE" id="PS50893">
    <property type="entry name" value="ABC_TRANSPORTER_2"/>
    <property type="match status" value="1"/>
</dbReference>
<reference evidence="11" key="1">
    <citation type="submission" date="2020-04" db="EMBL/GenBank/DDBJ databases">
        <authorList>
            <person name="Neveu A P."/>
        </authorList>
    </citation>
    <scope>NUCLEOTIDE SEQUENCE</scope>
    <source>
        <tissue evidence="11">Whole embryo</tissue>
    </source>
</reference>
<evidence type="ECO:0000256" key="4">
    <source>
        <dbReference type="ARBA" id="ARBA00022741"/>
    </source>
</evidence>
<evidence type="ECO:0000256" key="2">
    <source>
        <dbReference type="ARBA" id="ARBA00022448"/>
    </source>
</evidence>
<feature type="transmembrane region" description="Helical" evidence="8">
    <location>
        <begin position="172"/>
        <end position="194"/>
    </location>
</feature>
<keyword evidence="3 8" id="KW-0812">Transmembrane</keyword>
<dbReference type="InterPro" id="IPR050835">
    <property type="entry name" value="ABC_transporter_sub-D"/>
</dbReference>
<evidence type="ECO:0000313" key="11">
    <source>
        <dbReference type="EMBL" id="CAB3219638.1"/>
    </source>
</evidence>